<evidence type="ECO:0000313" key="1">
    <source>
        <dbReference type="EMBL" id="KKW13412.1"/>
    </source>
</evidence>
<dbReference type="AlphaFoldDB" id="A0A0G1YEJ8"/>
<accession>A0A0G1YEJ8</accession>
<name>A0A0G1YEJ8_9BACT</name>
<dbReference type="Proteomes" id="UP000034588">
    <property type="component" value="Unassembled WGS sequence"/>
</dbReference>
<dbReference type="InterPro" id="IPR029044">
    <property type="entry name" value="Nucleotide-diphossugar_trans"/>
</dbReference>
<dbReference type="EMBL" id="LCQD01000001">
    <property type="protein sequence ID" value="KKW13412.1"/>
    <property type="molecule type" value="Genomic_DNA"/>
</dbReference>
<dbReference type="SUPFAM" id="SSF53448">
    <property type="entry name" value="Nucleotide-diphospho-sugar transferases"/>
    <property type="match status" value="1"/>
</dbReference>
<protein>
    <recommendedName>
        <fullName evidence="3">Glycosyltransferase</fullName>
    </recommendedName>
</protein>
<sequence>MNYEIDYEAWSAPKTFGFSGCFRLRNESQFMEAAIRSHLPWLDEAVLVVQPSKDDTTERAYRMAGEDRRIKVHEYPFECDWIDTPGFYAKDPDAPGHMVHMSNWAFTKCRYSWIVKVEGDVIATSTFADIVERVQAQPDKYIYYGRVVLNMAGEMCDMVSWDNPRNGGWDEAVVPNNPAYHFKRQDKWEVLQNPGEGISMGWSGLHMKRCKRGKTDGWNGETYIPFTREGVRSALAHFNRHKMSYPAADDPLGAECIYEGNWIEWYLKNLSA</sequence>
<reference evidence="1 2" key="1">
    <citation type="journal article" date="2015" name="Nature">
        <title>rRNA introns, odd ribosomes, and small enigmatic genomes across a large radiation of phyla.</title>
        <authorList>
            <person name="Brown C.T."/>
            <person name="Hug L.A."/>
            <person name="Thomas B.C."/>
            <person name="Sharon I."/>
            <person name="Castelle C.J."/>
            <person name="Singh A."/>
            <person name="Wilkins M.J."/>
            <person name="Williams K.H."/>
            <person name="Banfield J.F."/>
        </authorList>
    </citation>
    <scope>NUCLEOTIDE SEQUENCE [LARGE SCALE GENOMIC DNA]</scope>
</reference>
<comment type="caution">
    <text evidence="1">The sequence shown here is derived from an EMBL/GenBank/DDBJ whole genome shotgun (WGS) entry which is preliminary data.</text>
</comment>
<proteinExistence type="predicted"/>
<evidence type="ECO:0000313" key="2">
    <source>
        <dbReference type="Proteomes" id="UP000034588"/>
    </source>
</evidence>
<organism evidence="1 2">
    <name type="scientific">Candidatus Gottesmanbacteria bacterium GW2011_GWB1_49_7</name>
    <dbReference type="NCBI Taxonomy" id="1618448"/>
    <lineage>
        <taxon>Bacteria</taxon>
        <taxon>Candidatus Gottesmaniibacteriota</taxon>
    </lineage>
</organism>
<evidence type="ECO:0008006" key="3">
    <source>
        <dbReference type="Google" id="ProtNLM"/>
    </source>
</evidence>
<gene>
    <name evidence="1" type="ORF">UY48_C0001G0033</name>
</gene>